<dbReference type="InterPro" id="IPR036678">
    <property type="entry name" value="MutS_con_dom_sf"/>
</dbReference>
<evidence type="ECO:0000256" key="6">
    <source>
        <dbReference type="ARBA" id="ARBA00022840"/>
    </source>
</evidence>
<comment type="similarity">
    <text evidence="2">Belongs to the DNA mismatch repair MutS family. MSH3 subfamily.</text>
</comment>
<comment type="subcellular location">
    <subcellularLocation>
        <location evidence="1">Nucleus</location>
    </subcellularLocation>
</comment>
<evidence type="ECO:0000256" key="10">
    <source>
        <dbReference type="ARBA" id="ARBA00029792"/>
    </source>
</evidence>
<dbReference type="Pfam" id="PF05188">
    <property type="entry name" value="MutS_II"/>
    <property type="match status" value="1"/>
</dbReference>
<dbReference type="AlphaFoldDB" id="A0AA36EGX4"/>
<keyword evidence="7" id="KW-0238">DNA-binding</keyword>
<organism evidence="15 16">
    <name type="scientific">Lactuca saligna</name>
    <name type="common">Willowleaf lettuce</name>
    <dbReference type="NCBI Taxonomy" id="75948"/>
    <lineage>
        <taxon>Eukaryota</taxon>
        <taxon>Viridiplantae</taxon>
        <taxon>Streptophyta</taxon>
        <taxon>Embryophyta</taxon>
        <taxon>Tracheophyta</taxon>
        <taxon>Spermatophyta</taxon>
        <taxon>Magnoliopsida</taxon>
        <taxon>eudicotyledons</taxon>
        <taxon>Gunneridae</taxon>
        <taxon>Pentapetalae</taxon>
        <taxon>asterids</taxon>
        <taxon>campanulids</taxon>
        <taxon>Asterales</taxon>
        <taxon>Asteraceae</taxon>
        <taxon>Cichorioideae</taxon>
        <taxon>Cichorieae</taxon>
        <taxon>Lactucinae</taxon>
        <taxon>Lactuca</taxon>
    </lineage>
</organism>
<evidence type="ECO:0000256" key="9">
    <source>
        <dbReference type="ARBA" id="ARBA00023242"/>
    </source>
</evidence>
<dbReference type="Pfam" id="PF01624">
    <property type="entry name" value="MutS_I"/>
    <property type="match status" value="1"/>
</dbReference>
<dbReference type="InterPro" id="IPR007860">
    <property type="entry name" value="DNA_mmatch_repair_MutS_con_dom"/>
</dbReference>
<dbReference type="FunFam" id="3.30.420.110:FF:000010">
    <property type="entry name" value="DNA mismatch repair protein"/>
    <property type="match status" value="1"/>
</dbReference>
<evidence type="ECO:0000256" key="8">
    <source>
        <dbReference type="ARBA" id="ARBA00023204"/>
    </source>
</evidence>
<gene>
    <name evidence="15" type="ORF">LSALG_LOCUS34616</name>
</gene>
<dbReference type="GO" id="GO:0006312">
    <property type="term" value="P:mitotic recombination"/>
    <property type="evidence" value="ECO:0007669"/>
    <property type="project" value="TreeGrafter"/>
</dbReference>
<evidence type="ECO:0000313" key="15">
    <source>
        <dbReference type="EMBL" id="CAI9295689.1"/>
    </source>
</evidence>
<dbReference type="SUPFAM" id="SSF53150">
    <property type="entry name" value="DNA repair protein MutS, domain II"/>
    <property type="match status" value="1"/>
</dbReference>
<evidence type="ECO:0000256" key="1">
    <source>
        <dbReference type="ARBA" id="ARBA00004123"/>
    </source>
</evidence>
<dbReference type="GO" id="GO:0005524">
    <property type="term" value="F:ATP binding"/>
    <property type="evidence" value="ECO:0007669"/>
    <property type="project" value="UniProtKB-KW"/>
</dbReference>
<dbReference type="FunFam" id="3.40.1170.10:FF:000004">
    <property type="entry name" value="DNA mismatch repair protein"/>
    <property type="match status" value="1"/>
</dbReference>
<dbReference type="GO" id="GO:0140664">
    <property type="term" value="F:ATP-dependent DNA damage sensor activity"/>
    <property type="evidence" value="ECO:0007669"/>
    <property type="project" value="InterPro"/>
</dbReference>
<dbReference type="Gene3D" id="3.40.1170.10">
    <property type="entry name" value="DNA repair protein MutS, domain I"/>
    <property type="match status" value="1"/>
</dbReference>
<keyword evidence="8" id="KW-0234">DNA repair</keyword>
<evidence type="ECO:0000256" key="2">
    <source>
        <dbReference type="ARBA" id="ARBA00007094"/>
    </source>
</evidence>
<dbReference type="Proteomes" id="UP001177003">
    <property type="component" value="Chromosome 8"/>
</dbReference>
<feature type="compositionally biased region" description="Pro residues" evidence="12">
    <location>
        <begin position="249"/>
        <end position="268"/>
    </location>
</feature>
<accession>A0AA36EGX4</accession>
<dbReference type="Gene3D" id="3.30.420.110">
    <property type="entry name" value="MutS, connector domain"/>
    <property type="match status" value="1"/>
</dbReference>
<evidence type="ECO:0000256" key="3">
    <source>
        <dbReference type="ARBA" id="ARBA00022151"/>
    </source>
</evidence>
<dbReference type="GO" id="GO:0006298">
    <property type="term" value="P:mismatch repair"/>
    <property type="evidence" value="ECO:0007669"/>
    <property type="project" value="InterPro"/>
</dbReference>
<dbReference type="EMBL" id="OX465084">
    <property type="protein sequence ID" value="CAI9295689.1"/>
    <property type="molecule type" value="Genomic_DNA"/>
</dbReference>
<dbReference type="InterPro" id="IPR045076">
    <property type="entry name" value="MutS"/>
</dbReference>
<feature type="domain" description="DNA mismatch repair protein MutS connector" evidence="14">
    <location>
        <begin position="513"/>
        <end position="571"/>
    </location>
</feature>
<dbReference type="InterPro" id="IPR007695">
    <property type="entry name" value="DNA_mismatch_repair_MutS-lik_N"/>
</dbReference>
<keyword evidence="4" id="KW-0547">Nucleotide-binding</keyword>
<evidence type="ECO:0000259" key="14">
    <source>
        <dbReference type="Pfam" id="PF05188"/>
    </source>
</evidence>
<dbReference type="GO" id="GO:0030983">
    <property type="term" value="F:mismatched DNA binding"/>
    <property type="evidence" value="ECO:0007669"/>
    <property type="project" value="InterPro"/>
</dbReference>
<evidence type="ECO:0000256" key="4">
    <source>
        <dbReference type="ARBA" id="ARBA00022741"/>
    </source>
</evidence>
<sequence length="649" mass="71686">MEAGRIIRFQGQSHQGFCDVGGVVAEDSRYSERDRSRMEARPHKVLCGLEWLCGVDEFVDCFKEENKTRLDKLLRPNSELSCALQKHFLLKYEELGLLCSRPHKCSSIIPTVVHPNPFSSSNNYPVTFAGQKPRFFSLISQSTEVLLLISYSVDFPSLISLTLLRPCFNLNLKPTWSSLNIFLVSTFHPWSEIQKTKSAPIRSHKRPHSKIRYRRRTATVMGKQKQQAISRFFAPKPKPSSYPTSTSPPSSPPPSQSPLPNSSTPPPKISATVTYSPLKRLRTSQLISPIKKPSKTPRLSPNPDLAESSRTKQSPPSENPKPSLSNPTLHEKFLSKLLEPSEEDTANVLTADAKAPLNPKYTPLEQQVVELKAKYKDVLLMIEVGYKFRFFGEDAENAARVLGIYAHMDHNFLTASIPTYRLNVHVRRLVSAGYKVGVVKQTETATIKAHGSNKMGPFCRGLSALYTKATLEASEDVGGGGEEGCGSCNNYLVTVVENVNVGDDKGNNETGVDVKIGIVAVEISTGDVIFGEFDDNLLRTGLEAKILSLSPAELLLVDPLSKLTEKFLLAYAGPASNVRVERASRDRYTNGGALAEVLSSFDKIGDSLLNDTQKEKTKCHHATEAIMGMPDLTVQALALTIDHLKQFGF</sequence>
<dbReference type="PANTHER" id="PTHR11361:SF122">
    <property type="entry name" value="DNA MISMATCH REPAIR PROTEIN MSH3"/>
    <property type="match status" value="1"/>
</dbReference>
<dbReference type="GO" id="GO:0005634">
    <property type="term" value="C:nucleus"/>
    <property type="evidence" value="ECO:0007669"/>
    <property type="project" value="UniProtKB-SubCell"/>
</dbReference>
<feature type="domain" description="DNA mismatch repair protein MutS-like N-terminal" evidence="13">
    <location>
        <begin position="362"/>
        <end position="473"/>
    </location>
</feature>
<evidence type="ECO:0000259" key="13">
    <source>
        <dbReference type="Pfam" id="PF01624"/>
    </source>
</evidence>
<protein>
    <recommendedName>
        <fullName evidence="3 11">DNA mismatch repair protein MSH3</fullName>
    </recommendedName>
    <alternativeName>
        <fullName evidence="3 11">DNA mismatch repair protein MSH3</fullName>
    </alternativeName>
    <alternativeName>
        <fullName evidence="10">MutS protein homolog 3</fullName>
    </alternativeName>
</protein>
<keyword evidence="9" id="KW-0539">Nucleus</keyword>
<dbReference type="PANTHER" id="PTHR11361">
    <property type="entry name" value="DNA MISMATCH REPAIR PROTEIN MUTS FAMILY MEMBER"/>
    <property type="match status" value="1"/>
</dbReference>
<name>A0AA36EGX4_LACSI</name>
<dbReference type="SUPFAM" id="SSF55271">
    <property type="entry name" value="DNA repair protein MutS, domain I"/>
    <property type="match status" value="1"/>
</dbReference>
<feature type="region of interest" description="Disordered" evidence="12">
    <location>
        <begin position="232"/>
        <end position="328"/>
    </location>
</feature>
<feature type="compositionally biased region" description="Polar residues" evidence="12">
    <location>
        <begin position="311"/>
        <end position="328"/>
    </location>
</feature>
<keyword evidence="6" id="KW-0067">ATP-binding</keyword>
<evidence type="ECO:0000256" key="5">
    <source>
        <dbReference type="ARBA" id="ARBA00022763"/>
    </source>
</evidence>
<dbReference type="InterPro" id="IPR016151">
    <property type="entry name" value="DNA_mismatch_repair_MutS_N"/>
</dbReference>
<keyword evidence="16" id="KW-1185">Reference proteome</keyword>
<keyword evidence="5" id="KW-0227">DNA damage</keyword>
<evidence type="ECO:0000256" key="11">
    <source>
        <dbReference type="ARBA" id="ARBA00073774"/>
    </source>
</evidence>
<feature type="compositionally biased region" description="Low complexity" evidence="12">
    <location>
        <begin position="239"/>
        <end position="248"/>
    </location>
</feature>
<evidence type="ECO:0000256" key="7">
    <source>
        <dbReference type="ARBA" id="ARBA00023125"/>
    </source>
</evidence>
<proteinExistence type="inferred from homology"/>
<reference evidence="15" key="1">
    <citation type="submission" date="2023-04" db="EMBL/GenBank/DDBJ databases">
        <authorList>
            <person name="Vijverberg K."/>
            <person name="Xiong W."/>
            <person name="Schranz E."/>
        </authorList>
    </citation>
    <scope>NUCLEOTIDE SEQUENCE</scope>
</reference>
<evidence type="ECO:0000313" key="16">
    <source>
        <dbReference type="Proteomes" id="UP001177003"/>
    </source>
</evidence>
<evidence type="ECO:0000256" key="12">
    <source>
        <dbReference type="SAM" id="MobiDB-lite"/>
    </source>
</evidence>